<dbReference type="RefSeq" id="WP_270885692.1">
    <property type="nucleotide sequence ID" value="NZ_JAQFVF010000089.1"/>
</dbReference>
<keyword evidence="5 7" id="KW-1133">Transmembrane helix</keyword>
<comment type="caution">
    <text evidence="9">The sequence shown here is derived from an EMBL/GenBank/DDBJ whole genome shotgun (WGS) entry which is preliminary data.</text>
</comment>
<dbReference type="InterPro" id="IPR000515">
    <property type="entry name" value="MetI-like"/>
</dbReference>
<keyword evidence="6 7" id="KW-0472">Membrane</keyword>
<feature type="transmembrane region" description="Helical" evidence="7">
    <location>
        <begin position="5"/>
        <end position="27"/>
    </location>
</feature>
<gene>
    <name evidence="9" type="ORF">ACFPOG_19325</name>
</gene>
<keyword evidence="10" id="KW-1185">Reference proteome</keyword>
<keyword evidence="4 7" id="KW-0812">Transmembrane</keyword>
<dbReference type="PROSITE" id="PS50928">
    <property type="entry name" value="ABC_TM1"/>
    <property type="match status" value="1"/>
</dbReference>
<evidence type="ECO:0000256" key="5">
    <source>
        <dbReference type="ARBA" id="ARBA00022989"/>
    </source>
</evidence>
<name>A0ABW0KCH8_9BACL</name>
<dbReference type="SUPFAM" id="SSF161098">
    <property type="entry name" value="MetI-like"/>
    <property type="match status" value="1"/>
</dbReference>
<evidence type="ECO:0000313" key="10">
    <source>
        <dbReference type="Proteomes" id="UP001596044"/>
    </source>
</evidence>
<dbReference type="Gene3D" id="1.10.3720.10">
    <property type="entry name" value="MetI-like"/>
    <property type="match status" value="1"/>
</dbReference>
<reference evidence="10" key="1">
    <citation type="journal article" date="2019" name="Int. J. Syst. Evol. Microbiol.">
        <title>The Global Catalogue of Microorganisms (GCM) 10K type strain sequencing project: providing services to taxonomists for standard genome sequencing and annotation.</title>
        <authorList>
            <consortium name="The Broad Institute Genomics Platform"/>
            <consortium name="The Broad Institute Genome Sequencing Center for Infectious Disease"/>
            <person name="Wu L."/>
            <person name="Ma J."/>
        </authorList>
    </citation>
    <scope>NUCLEOTIDE SEQUENCE [LARGE SCALE GENOMIC DNA]</scope>
    <source>
        <strain evidence="10">KACC 11904</strain>
    </source>
</reference>
<feature type="transmembrane region" description="Helical" evidence="7">
    <location>
        <begin position="101"/>
        <end position="124"/>
    </location>
</feature>
<evidence type="ECO:0000256" key="2">
    <source>
        <dbReference type="ARBA" id="ARBA00022448"/>
    </source>
</evidence>
<evidence type="ECO:0000259" key="8">
    <source>
        <dbReference type="PROSITE" id="PS50928"/>
    </source>
</evidence>
<evidence type="ECO:0000256" key="3">
    <source>
        <dbReference type="ARBA" id="ARBA00022475"/>
    </source>
</evidence>
<feature type="transmembrane region" description="Helical" evidence="7">
    <location>
        <begin position="234"/>
        <end position="255"/>
    </location>
</feature>
<dbReference type="PANTHER" id="PTHR43744">
    <property type="entry name" value="ABC TRANSPORTER PERMEASE PROTEIN MG189-RELATED-RELATED"/>
    <property type="match status" value="1"/>
</dbReference>
<dbReference type="CDD" id="cd06261">
    <property type="entry name" value="TM_PBP2"/>
    <property type="match status" value="1"/>
</dbReference>
<evidence type="ECO:0000256" key="1">
    <source>
        <dbReference type="ARBA" id="ARBA00004651"/>
    </source>
</evidence>
<proteinExistence type="inferred from homology"/>
<dbReference type="InterPro" id="IPR035906">
    <property type="entry name" value="MetI-like_sf"/>
</dbReference>
<dbReference type="Pfam" id="PF00528">
    <property type="entry name" value="BPD_transp_1"/>
    <property type="match status" value="1"/>
</dbReference>
<sequence>MNRKLLVHTLLIIGALLMVTPFAWMLLTSVKSLGEASQVPPVIIPPTFHWDNYAKAIMSLPFMTFYFNTSITTLAKVAGQLLFCSMAAFAFARLRFPGRDAIFLISLSVLMIPGQVYIIPQYLIMKDFHWLNTLAALIMPGLFSVFGTFLLRQFFMTIPKELEEAATLDGCSYFGIYWRIMLPLSKSGLTALAIMTILWSWNDLLWPLIVNKSLTKMTLSAGLAYLQGEHFTNYPVLMAGSILAIWPMIVMFIIFQRSFIEGIALTGTKG</sequence>
<comment type="similarity">
    <text evidence="7">Belongs to the binding-protein-dependent transport system permease family.</text>
</comment>
<dbReference type="Proteomes" id="UP001596044">
    <property type="component" value="Unassembled WGS sequence"/>
</dbReference>
<dbReference type="EMBL" id="JBHSMJ010000025">
    <property type="protein sequence ID" value="MFC5450407.1"/>
    <property type="molecule type" value="Genomic_DNA"/>
</dbReference>
<comment type="subcellular location">
    <subcellularLocation>
        <location evidence="1 7">Cell membrane</location>
        <topology evidence="1 7">Multi-pass membrane protein</topology>
    </subcellularLocation>
</comment>
<evidence type="ECO:0000256" key="4">
    <source>
        <dbReference type="ARBA" id="ARBA00022692"/>
    </source>
</evidence>
<protein>
    <submittedName>
        <fullName evidence="9">Carbohydrate ABC transporter permease</fullName>
    </submittedName>
</protein>
<organism evidence="9 10">
    <name type="scientific">Paenibacillus aestuarii</name>
    <dbReference type="NCBI Taxonomy" id="516965"/>
    <lineage>
        <taxon>Bacteria</taxon>
        <taxon>Bacillati</taxon>
        <taxon>Bacillota</taxon>
        <taxon>Bacilli</taxon>
        <taxon>Bacillales</taxon>
        <taxon>Paenibacillaceae</taxon>
        <taxon>Paenibacillus</taxon>
    </lineage>
</organism>
<evidence type="ECO:0000313" key="9">
    <source>
        <dbReference type="EMBL" id="MFC5450407.1"/>
    </source>
</evidence>
<accession>A0ABW0KCH8</accession>
<keyword evidence="3" id="KW-1003">Cell membrane</keyword>
<feature type="transmembrane region" description="Helical" evidence="7">
    <location>
        <begin position="65"/>
        <end position="89"/>
    </location>
</feature>
<evidence type="ECO:0000256" key="6">
    <source>
        <dbReference type="ARBA" id="ARBA00023136"/>
    </source>
</evidence>
<feature type="transmembrane region" description="Helical" evidence="7">
    <location>
        <begin position="189"/>
        <end position="209"/>
    </location>
</feature>
<keyword evidence="2 7" id="KW-0813">Transport</keyword>
<feature type="transmembrane region" description="Helical" evidence="7">
    <location>
        <begin position="130"/>
        <end position="151"/>
    </location>
</feature>
<evidence type="ECO:0000256" key="7">
    <source>
        <dbReference type="RuleBase" id="RU363032"/>
    </source>
</evidence>
<dbReference type="PANTHER" id="PTHR43744:SF12">
    <property type="entry name" value="ABC TRANSPORTER PERMEASE PROTEIN MG189-RELATED"/>
    <property type="match status" value="1"/>
</dbReference>
<feature type="domain" description="ABC transmembrane type-1" evidence="8">
    <location>
        <begin position="66"/>
        <end position="255"/>
    </location>
</feature>